<sequence length="54" mass="6306">MERRAKETLQFYCSTLLVEEALEALVSVIPVQGMVVPAGIRNWFWNRTYSEDEE</sequence>
<evidence type="ECO:0000313" key="2">
    <source>
        <dbReference type="EnsemblMetazoa" id="ASIC015200-PA"/>
    </source>
</evidence>
<proteinExistence type="predicted"/>
<dbReference type="VEuPathDB" id="VectorBase:ASIC015200"/>
<dbReference type="AlphaFoldDB" id="A0A084WAD4"/>
<reference evidence="1 3" key="1">
    <citation type="journal article" date="2014" name="BMC Genomics">
        <title>Genome sequence of Anopheles sinensis provides insight into genetics basis of mosquito competence for malaria parasites.</title>
        <authorList>
            <person name="Zhou D."/>
            <person name="Zhang D."/>
            <person name="Ding G."/>
            <person name="Shi L."/>
            <person name="Hou Q."/>
            <person name="Ye Y."/>
            <person name="Xu Y."/>
            <person name="Zhou H."/>
            <person name="Xiong C."/>
            <person name="Li S."/>
            <person name="Yu J."/>
            <person name="Hong S."/>
            <person name="Yu X."/>
            <person name="Zou P."/>
            <person name="Chen C."/>
            <person name="Chang X."/>
            <person name="Wang W."/>
            <person name="Lv Y."/>
            <person name="Sun Y."/>
            <person name="Ma L."/>
            <person name="Shen B."/>
            <person name="Zhu C."/>
        </authorList>
    </citation>
    <scope>NUCLEOTIDE SEQUENCE [LARGE SCALE GENOMIC DNA]</scope>
</reference>
<gene>
    <name evidence="1" type="ORF">ZHAS_00015200</name>
</gene>
<reference evidence="2" key="2">
    <citation type="submission" date="2020-05" db="UniProtKB">
        <authorList>
            <consortium name="EnsemblMetazoa"/>
        </authorList>
    </citation>
    <scope>IDENTIFICATION</scope>
</reference>
<keyword evidence="3" id="KW-1185">Reference proteome</keyword>
<evidence type="ECO:0000313" key="3">
    <source>
        <dbReference type="Proteomes" id="UP000030765"/>
    </source>
</evidence>
<name>A0A084WAD4_ANOSI</name>
<evidence type="ECO:0000313" key="1">
    <source>
        <dbReference type="EMBL" id="KFB47178.1"/>
    </source>
</evidence>
<organism evidence="1">
    <name type="scientific">Anopheles sinensis</name>
    <name type="common">Mosquito</name>
    <dbReference type="NCBI Taxonomy" id="74873"/>
    <lineage>
        <taxon>Eukaryota</taxon>
        <taxon>Metazoa</taxon>
        <taxon>Ecdysozoa</taxon>
        <taxon>Arthropoda</taxon>
        <taxon>Hexapoda</taxon>
        <taxon>Insecta</taxon>
        <taxon>Pterygota</taxon>
        <taxon>Neoptera</taxon>
        <taxon>Endopterygota</taxon>
        <taxon>Diptera</taxon>
        <taxon>Nematocera</taxon>
        <taxon>Culicoidea</taxon>
        <taxon>Culicidae</taxon>
        <taxon>Anophelinae</taxon>
        <taxon>Anopheles</taxon>
    </lineage>
</organism>
<dbReference type="Proteomes" id="UP000030765">
    <property type="component" value="Unassembled WGS sequence"/>
</dbReference>
<protein>
    <submittedName>
        <fullName evidence="1 2">Uncharacterized protein</fullName>
    </submittedName>
</protein>
<accession>A0A084WAD4</accession>
<dbReference type="EMBL" id="ATLV01022099">
    <property type="status" value="NOT_ANNOTATED_CDS"/>
    <property type="molecule type" value="Genomic_DNA"/>
</dbReference>
<dbReference type="EnsemblMetazoa" id="ASIC015200-RA">
    <property type="protein sequence ID" value="ASIC015200-PA"/>
    <property type="gene ID" value="ASIC015200"/>
</dbReference>
<dbReference type="EMBL" id="KE525328">
    <property type="protein sequence ID" value="KFB47178.1"/>
    <property type="molecule type" value="Genomic_DNA"/>
</dbReference>